<evidence type="ECO:0000313" key="2">
    <source>
        <dbReference type="Proteomes" id="UP000315724"/>
    </source>
</evidence>
<organism evidence="1 2">
    <name type="scientific">Thalassoglobus polymorphus</name>
    <dbReference type="NCBI Taxonomy" id="2527994"/>
    <lineage>
        <taxon>Bacteria</taxon>
        <taxon>Pseudomonadati</taxon>
        <taxon>Planctomycetota</taxon>
        <taxon>Planctomycetia</taxon>
        <taxon>Planctomycetales</taxon>
        <taxon>Planctomycetaceae</taxon>
        <taxon>Thalassoglobus</taxon>
    </lineage>
</organism>
<sequence length="273" mass="31512">MIMRNFLALLLTTSCLQVVDLQSANAQNLRVYTNVTDVSDAENPRPLSHSLTLFHGGRVYDYMPEVGEVVIFEPIHHRFIILGKNYAATEVSFAEINHFLETAQTKAVQYIDELATSPDADSAAKAAAMRFQLTPEFQETFDNASNRLTLSGTEIEYSVLTQPVEATNAVNQYLEYADWTKRLNFVLHRHDSLPQARLKVNQKLRDRNVLPRVVELTMHLHPPVKFRAEHRFSDSFQSADRRLISQWEQTLESDNIRWMTFRKYQQNLLVRAD</sequence>
<name>A0A517QS34_9PLAN</name>
<dbReference type="AlphaFoldDB" id="A0A517QS34"/>
<keyword evidence="2" id="KW-1185">Reference proteome</keyword>
<evidence type="ECO:0000313" key="1">
    <source>
        <dbReference type="EMBL" id="QDT34429.1"/>
    </source>
</evidence>
<dbReference type="PROSITE" id="PS51257">
    <property type="entry name" value="PROKAR_LIPOPROTEIN"/>
    <property type="match status" value="1"/>
</dbReference>
<protein>
    <submittedName>
        <fullName evidence="1">Uncharacterized protein</fullName>
    </submittedName>
</protein>
<dbReference type="KEGG" id="tpol:Mal48_36890"/>
<reference evidence="1 2" key="1">
    <citation type="submission" date="2019-02" db="EMBL/GenBank/DDBJ databases">
        <title>Deep-cultivation of Planctomycetes and their phenomic and genomic characterization uncovers novel biology.</title>
        <authorList>
            <person name="Wiegand S."/>
            <person name="Jogler M."/>
            <person name="Boedeker C."/>
            <person name="Pinto D."/>
            <person name="Vollmers J."/>
            <person name="Rivas-Marin E."/>
            <person name="Kohn T."/>
            <person name="Peeters S.H."/>
            <person name="Heuer A."/>
            <person name="Rast P."/>
            <person name="Oberbeckmann S."/>
            <person name="Bunk B."/>
            <person name="Jeske O."/>
            <person name="Meyerdierks A."/>
            <person name="Storesund J.E."/>
            <person name="Kallscheuer N."/>
            <person name="Luecker S."/>
            <person name="Lage O.M."/>
            <person name="Pohl T."/>
            <person name="Merkel B.J."/>
            <person name="Hornburger P."/>
            <person name="Mueller R.-W."/>
            <person name="Bruemmer F."/>
            <person name="Labrenz M."/>
            <person name="Spormann A.M."/>
            <person name="Op den Camp H."/>
            <person name="Overmann J."/>
            <person name="Amann R."/>
            <person name="Jetten M.S.M."/>
            <person name="Mascher T."/>
            <person name="Medema M.H."/>
            <person name="Devos D.P."/>
            <person name="Kaster A.-K."/>
            <person name="Ovreas L."/>
            <person name="Rohde M."/>
            <person name="Galperin M.Y."/>
            <person name="Jogler C."/>
        </authorList>
    </citation>
    <scope>NUCLEOTIDE SEQUENCE [LARGE SCALE GENOMIC DNA]</scope>
    <source>
        <strain evidence="1 2">Mal48</strain>
    </source>
</reference>
<dbReference type="EMBL" id="CP036267">
    <property type="protein sequence ID" value="QDT34429.1"/>
    <property type="molecule type" value="Genomic_DNA"/>
</dbReference>
<accession>A0A517QS34</accession>
<proteinExistence type="predicted"/>
<dbReference type="Proteomes" id="UP000315724">
    <property type="component" value="Chromosome"/>
</dbReference>
<gene>
    <name evidence="1" type="ORF">Mal48_36890</name>
</gene>